<dbReference type="Gene3D" id="3.40.630.190">
    <property type="entry name" value="LCP protein"/>
    <property type="match status" value="1"/>
</dbReference>
<gene>
    <name evidence="1" type="ORF">SAMN05421676_10588</name>
</gene>
<dbReference type="AlphaFoldDB" id="A0A1I0EUK2"/>
<evidence type="ECO:0000313" key="1">
    <source>
        <dbReference type="EMBL" id="SET49225.1"/>
    </source>
</evidence>
<accession>A0A1I0EUK2</accession>
<dbReference type="EMBL" id="FOHJ01000005">
    <property type="protein sequence ID" value="SET49225.1"/>
    <property type="molecule type" value="Genomic_DNA"/>
</dbReference>
<dbReference type="Proteomes" id="UP000199095">
    <property type="component" value="Unassembled WGS sequence"/>
</dbReference>
<sequence>MSKIAFEEKTIIIQATVDQVISTGTIFKLHKITDILEQNVDTSFQPSEIHSLIRSYASMDTSSIKTFEIEGSNKMIGGSYYFIPNKESIKNVSIQLNRELGS</sequence>
<dbReference type="RefSeq" id="WP_093134307.1">
    <property type="nucleotide sequence ID" value="NZ_FOHJ01000005.1"/>
</dbReference>
<dbReference type="OrthoDB" id="27330at2"/>
<proteinExistence type="predicted"/>
<evidence type="ECO:0000313" key="2">
    <source>
        <dbReference type="Proteomes" id="UP000199095"/>
    </source>
</evidence>
<organism evidence="1 2">
    <name type="scientific">Salinibacillus kushneri</name>
    <dbReference type="NCBI Taxonomy" id="237682"/>
    <lineage>
        <taxon>Bacteria</taxon>
        <taxon>Bacillati</taxon>
        <taxon>Bacillota</taxon>
        <taxon>Bacilli</taxon>
        <taxon>Bacillales</taxon>
        <taxon>Bacillaceae</taxon>
        <taxon>Salinibacillus</taxon>
    </lineage>
</organism>
<protein>
    <submittedName>
        <fullName evidence="1">Uncharacterized protein</fullName>
    </submittedName>
</protein>
<reference evidence="2" key="1">
    <citation type="submission" date="2016-10" db="EMBL/GenBank/DDBJ databases">
        <authorList>
            <person name="Varghese N."/>
            <person name="Submissions S."/>
        </authorList>
    </citation>
    <scope>NUCLEOTIDE SEQUENCE [LARGE SCALE GENOMIC DNA]</scope>
    <source>
        <strain evidence="2">CGMCC 1.3566</strain>
    </source>
</reference>
<keyword evidence="2" id="KW-1185">Reference proteome</keyword>
<name>A0A1I0EUK2_9BACI</name>